<reference evidence="1 2" key="1">
    <citation type="journal article" date="2024" name="Commun. Biol.">
        <title>Comparative genomic analysis of thermophilic fungi reveals convergent evolutionary adaptations and gene losses.</title>
        <authorList>
            <person name="Steindorff A.S."/>
            <person name="Aguilar-Pontes M.V."/>
            <person name="Robinson A.J."/>
            <person name="Andreopoulos B."/>
            <person name="LaButti K."/>
            <person name="Kuo A."/>
            <person name="Mondo S."/>
            <person name="Riley R."/>
            <person name="Otillar R."/>
            <person name="Haridas S."/>
            <person name="Lipzen A."/>
            <person name="Grimwood J."/>
            <person name="Schmutz J."/>
            <person name="Clum A."/>
            <person name="Reid I.D."/>
            <person name="Moisan M.C."/>
            <person name="Butler G."/>
            <person name="Nguyen T.T.M."/>
            <person name="Dewar K."/>
            <person name="Conant G."/>
            <person name="Drula E."/>
            <person name="Henrissat B."/>
            <person name="Hansel C."/>
            <person name="Singer S."/>
            <person name="Hutchinson M.I."/>
            <person name="de Vries R.P."/>
            <person name="Natvig D.O."/>
            <person name="Powell A.J."/>
            <person name="Tsang A."/>
            <person name="Grigoriev I.V."/>
        </authorList>
    </citation>
    <scope>NUCLEOTIDE SEQUENCE [LARGE SCALE GENOMIC DNA]</scope>
    <source>
        <strain evidence="1 2">CBS 494.80</strain>
    </source>
</reference>
<organism evidence="1 2">
    <name type="scientific">Oculimacula yallundae</name>
    <dbReference type="NCBI Taxonomy" id="86028"/>
    <lineage>
        <taxon>Eukaryota</taxon>
        <taxon>Fungi</taxon>
        <taxon>Dikarya</taxon>
        <taxon>Ascomycota</taxon>
        <taxon>Pezizomycotina</taxon>
        <taxon>Leotiomycetes</taxon>
        <taxon>Helotiales</taxon>
        <taxon>Ploettnerulaceae</taxon>
        <taxon>Oculimacula</taxon>
    </lineage>
</organism>
<keyword evidence="2" id="KW-1185">Reference proteome</keyword>
<evidence type="ECO:0000313" key="2">
    <source>
        <dbReference type="Proteomes" id="UP001595075"/>
    </source>
</evidence>
<dbReference type="Proteomes" id="UP001595075">
    <property type="component" value="Unassembled WGS sequence"/>
</dbReference>
<protein>
    <submittedName>
        <fullName evidence="1">Uncharacterized protein</fullName>
    </submittedName>
</protein>
<accession>A0ABR4BXT2</accession>
<name>A0ABR4BXT2_9HELO</name>
<sequence>MSNQLALEIIALSSGLRQFGNFQVLNIAQANGIIALSPELIVFASTCGNCDNTLAQVFGSNLNIDFGNLNLGGCNVCLQQVLGLQALSIAEFVSGNNTGNVGNNTGNANDTANAIEDDVAADEEEVVVDEDAAADNETAIVDENADDNVDENADENAEEVIDEDANNQEGDITDTQGRKKMMKFKGKRSPAVVQRSGASAKAKVMGSAVFGMLLVGLHVFNEHLGISCEIESGLSFDQNVASEDQIIF</sequence>
<comment type="caution">
    <text evidence="1">The sequence shown here is derived from an EMBL/GenBank/DDBJ whole genome shotgun (WGS) entry which is preliminary data.</text>
</comment>
<proteinExistence type="predicted"/>
<evidence type="ECO:0000313" key="1">
    <source>
        <dbReference type="EMBL" id="KAL2062437.1"/>
    </source>
</evidence>
<dbReference type="EMBL" id="JAZHXI010000017">
    <property type="protein sequence ID" value="KAL2062437.1"/>
    <property type="molecule type" value="Genomic_DNA"/>
</dbReference>
<gene>
    <name evidence="1" type="ORF">VTL71DRAFT_6703</name>
</gene>